<gene>
    <name evidence="2" type="ORF">C0W53_22900</name>
</gene>
<dbReference type="EMBL" id="PYOZ01000037">
    <property type="protein sequence ID" value="PSX38696.1"/>
    <property type="molecule type" value="Genomic_DNA"/>
</dbReference>
<reference evidence="2 3" key="1">
    <citation type="submission" date="2018-01" db="EMBL/GenBank/DDBJ databases">
        <title>Whole genome sequencing of Histamine producing bacteria.</title>
        <authorList>
            <person name="Butler K."/>
        </authorList>
    </citation>
    <scope>NUCLEOTIDE SEQUENCE [LARGE SCALE GENOMIC DNA]</scope>
    <source>
        <strain evidence="2 3">A1-4</strain>
    </source>
</reference>
<organism evidence="2 3">
    <name type="scientific">Photobacterium kishitanii</name>
    <dbReference type="NCBI Taxonomy" id="318456"/>
    <lineage>
        <taxon>Bacteria</taxon>
        <taxon>Pseudomonadati</taxon>
        <taxon>Pseudomonadota</taxon>
        <taxon>Gammaproteobacteria</taxon>
        <taxon>Vibrionales</taxon>
        <taxon>Vibrionaceae</taxon>
        <taxon>Photobacterium</taxon>
    </lineage>
</organism>
<name>A0AAX0YPB8_9GAMM</name>
<comment type="caution">
    <text evidence="2">The sequence shown here is derived from an EMBL/GenBank/DDBJ whole genome shotgun (WGS) entry which is preliminary data.</text>
</comment>
<evidence type="ECO:0000256" key="1">
    <source>
        <dbReference type="SAM" id="Coils"/>
    </source>
</evidence>
<protein>
    <submittedName>
        <fullName evidence="2">Uncharacterized protein</fullName>
    </submittedName>
</protein>
<accession>A0AAX0YPB8</accession>
<keyword evidence="1" id="KW-0175">Coiled coil</keyword>
<keyword evidence="3" id="KW-1185">Reference proteome</keyword>
<proteinExistence type="predicted"/>
<evidence type="ECO:0000313" key="2">
    <source>
        <dbReference type="EMBL" id="PSX38696.1"/>
    </source>
</evidence>
<sequence>MGTSAQAGRTKLPKLQLCANVVARSQTKYQEALKVLNDYIKASYPSKQEYDLDHIRSSFLDEGDNLRLTYEIENSLLNIKKKSDKNKYTPQHGQDYLELANNALKELITKTNIINKSSVMSQEAKQAFSAEYFDSMGFDELTRAIFEDLTTLPEDMQNGWLNSFYIQLGIRIELLVELYNINPSEPPSLDFLIDTRKQIKAIESFYMQSKNGMTPFEEENKPATAGRPQKPQSFIVCRYQADAQRAYDEYKKAAIDVNAQILTPEQVLEKNKDVITSATGRIALKPIEKAMSDRYKANNLIEDLTQQLKNEQNVPSTKPRAGRTPVPLPDRIKKLKKEVKQLSRFIEEELQKAENEGAESYTKTMLLLKKAERRDLRYGLKRQGVSPNTSIEDAITSNESKVTIKMRQELKEVDNQIDDLIKALNDIIK</sequence>
<feature type="coiled-coil region" evidence="1">
    <location>
        <begin position="287"/>
        <end position="356"/>
    </location>
</feature>
<dbReference type="Proteomes" id="UP000240728">
    <property type="component" value="Unassembled WGS sequence"/>
</dbReference>
<dbReference type="GeneID" id="29946611"/>
<dbReference type="AlphaFoldDB" id="A0AAX0YPB8"/>
<dbReference type="RefSeq" id="WP_036788551.1">
    <property type="nucleotide sequence ID" value="NZ_JZTB01000013.1"/>
</dbReference>
<evidence type="ECO:0000313" key="3">
    <source>
        <dbReference type="Proteomes" id="UP000240728"/>
    </source>
</evidence>